<gene>
    <name evidence="1" type="ORF">JKG68_04720</name>
</gene>
<dbReference type="PANTHER" id="PTHR42905:SF16">
    <property type="entry name" value="CARBOXYPHOSPHONOENOLPYRUVATE PHOSPHONOMUTASE-LIKE PROTEIN (AFU_ORTHOLOGUE AFUA_5G07230)"/>
    <property type="match status" value="1"/>
</dbReference>
<dbReference type="Proteomes" id="UP000605848">
    <property type="component" value="Unassembled WGS sequence"/>
</dbReference>
<dbReference type="AlphaFoldDB" id="A0A937D0P9"/>
<dbReference type="RefSeq" id="WP_202056316.1">
    <property type="nucleotide sequence ID" value="NZ_JAEQMY010000004.1"/>
</dbReference>
<dbReference type="CDD" id="cd00377">
    <property type="entry name" value="ICL_PEPM"/>
    <property type="match status" value="1"/>
</dbReference>
<name>A0A937D0P9_9HYPH</name>
<sequence length="255" mass="26528">MSDQAIKAETFKGLHVPGRPVVLFNIWDAGSAKAVAGSGAKALATGSWSVAAAYGFEDGEHMPFDLCIANLERIVAVTDLPVTIDLESGYGADPEAVGATFARALKAGAIGCNIEDSFREAGPLREPPEQAARIKGARTAADRLGIPAFVNARTDVFLLADRSSHDEGLVAQAIERGRAYADAGADGLFVPGLADERLIGLVVEGSPLPVNVMFNASMPPAARLAELGVARISHGPGPYRLVMKALEDAARAALV</sequence>
<evidence type="ECO:0000313" key="1">
    <source>
        <dbReference type="EMBL" id="MBL0403260.1"/>
    </source>
</evidence>
<dbReference type="InterPro" id="IPR039556">
    <property type="entry name" value="ICL/PEPM"/>
</dbReference>
<keyword evidence="1" id="KW-0456">Lyase</keyword>
<dbReference type="GO" id="GO:0016829">
    <property type="term" value="F:lyase activity"/>
    <property type="evidence" value="ECO:0007669"/>
    <property type="project" value="UniProtKB-KW"/>
</dbReference>
<reference evidence="1" key="1">
    <citation type="submission" date="2021-01" db="EMBL/GenBank/DDBJ databases">
        <title>Microvirga sp.</title>
        <authorList>
            <person name="Kim M.K."/>
        </authorList>
    </citation>
    <scope>NUCLEOTIDE SEQUENCE</scope>
    <source>
        <strain evidence="1">5420S-16</strain>
    </source>
</reference>
<comment type="caution">
    <text evidence="1">The sequence shown here is derived from an EMBL/GenBank/DDBJ whole genome shotgun (WGS) entry which is preliminary data.</text>
</comment>
<dbReference type="Pfam" id="PF13714">
    <property type="entry name" value="PEP_mutase"/>
    <property type="match status" value="1"/>
</dbReference>
<dbReference type="InterPro" id="IPR015813">
    <property type="entry name" value="Pyrv/PenolPyrv_kinase-like_dom"/>
</dbReference>
<dbReference type="InterPro" id="IPR040442">
    <property type="entry name" value="Pyrv_kinase-like_dom_sf"/>
</dbReference>
<evidence type="ECO:0000313" key="2">
    <source>
        <dbReference type="Proteomes" id="UP000605848"/>
    </source>
</evidence>
<keyword evidence="2" id="KW-1185">Reference proteome</keyword>
<protein>
    <submittedName>
        <fullName evidence="1">Isocitrate lyase/phosphoenolpyruvate mutase family protein</fullName>
    </submittedName>
</protein>
<organism evidence="1 2">
    <name type="scientific">Microvirga aerilata</name>
    <dbReference type="NCBI Taxonomy" id="670292"/>
    <lineage>
        <taxon>Bacteria</taxon>
        <taxon>Pseudomonadati</taxon>
        <taxon>Pseudomonadota</taxon>
        <taxon>Alphaproteobacteria</taxon>
        <taxon>Hyphomicrobiales</taxon>
        <taxon>Methylobacteriaceae</taxon>
        <taxon>Microvirga</taxon>
    </lineage>
</organism>
<dbReference type="Gene3D" id="3.20.20.60">
    <property type="entry name" value="Phosphoenolpyruvate-binding domains"/>
    <property type="match status" value="1"/>
</dbReference>
<proteinExistence type="predicted"/>
<accession>A0A937D0P9</accession>
<dbReference type="SUPFAM" id="SSF51621">
    <property type="entry name" value="Phosphoenolpyruvate/pyruvate domain"/>
    <property type="match status" value="1"/>
</dbReference>
<dbReference type="PANTHER" id="PTHR42905">
    <property type="entry name" value="PHOSPHOENOLPYRUVATE CARBOXYLASE"/>
    <property type="match status" value="1"/>
</dbReference>
<dbReference type="EMBL" id="JAEQMY010000004">
    <property type="protein sequence ID" value="MBL0403260.1"/>
    <property type="molecule type" value="Genomic_DNA"/>
</dbReference>